<proteinExistence type="predicted"/>
<comment type="caution">
    <text evidence="1">The sequence shown here is derived from an EMBL/GenBank/DDBJ whole genome shotgun (WGS) entry which is preliminary data.</text>
</comment>
<accession>A0A7K3M885</accession>
<reference evidence="1 2" key="1">
    <citation type="submission" date="2019-11" db="EMBL/GenBank/DDBJ databases">
        <authorList>
            <person name="Li X.-J."/>
            <person name="Feng X.-M."/>
        </authorList>
    </citation>
    <scope>NUCLEOTIDE SEQUENCE [LARGE SCALE GENOMIC DNA]</scope>
    <source>
        <strain evidence="1 2">XMNu-373</strain>
    </source>
</reference>
<dbReference type="AlphaFoldDB" id="A0A7K3M885"/>
<dbReference type="RefSeq" id="WP_162451310.1">
    <property type="nucleotide sequence ID" value="NZ_WLZY01000005.1"/>
</dbReference>
<organism evidence="1 2">
    <name type="scientific">Phytoactinopolyspora mesophila</name>
    <dbReference type="NCBI Taxonomy" id="2650750"/>
    <lineage>
        <taxon>Bacteria</taxon>
        <taxon>Bacillati</taxon>
        <taxon>Actinomycetota</taxon>
        <taxon>Actinomycetes</taxon>
        <taxon>Jiangellales</taxon>
        <taxon>Jiangellaceae</taxon>
        <taxon>Phytoactinopolyspora</taxon>
    </lineage>
</organism>
<dbReference type="EMBL" id="WLZY01000005">
    <property type="protein sequence ID" value="NDL58618.1"/>
    <property type="molecule type" value="Genomic_DNA"/>
</dbReference>
<evidence type="ECO:0000313" key="1">
    <source>
        <dbReference type="EMBL" id="NDL58618.1"/>
    </source>
</evidence>
<protein>
    <submittedName>
        <fullName evidence="1">Uncharacterized protein</fullName>
    </submittedName>
</protein>
<dbReference type="Proteomes" id="UP000460435">
    <property type="component" value="Unassembled WGS sequence"/>
</dbReference>
<gene>
    <name evidence="1" type="ORF">F7O44_16235</name>
</gene>
<evidence type="ECO:0000313" key="2">
    <source>
        <dbReference type="Proteomes" id="UP000460435"/>
    </source>
</evidence>
<sequence>MSEESPAEVSNLNPTLSATWVGAGVYEKDYETTGELIRYQNALCRVAQSDDGSCVIKRHTVSSLFVLLATVDMPHVQAMLDAPDTVDVPVVRSVVLKPVHGLDGELIEQPGYLSEVQVWYQPIDLSQTDSYMIVRGGEGFELVERTFE</sequence>
<name>A0A7K3M885_9ACTN</name>
<keyword evidence="2" id="KW-1185">Reference proteome</keyword>